<feature type="region of interest" description="Disordered" evidence="1">
    <location>
        <begin position="35"/>
        <end position="77"/>
    </location>
</feature>
<dbReference type="Gene3D" id="3.40.50.1010">
    <property type="entry name" value="5'-nuclease"/>
    <property type="match status" value="1"/>
</dbReference>
<gene>
    <name evidence="4 5" type="primary">LOC106749743</name>
</gene>
<proteinExistence type="predicted"/>
<feature type="region of interest" description="Disordered" evidence="1">
    <location>
        <begin position="174"/>
        <end position="238"/>
    </location>
</feature>
<evidence type="ECO:0000313" key="5">
    <source>
        <dbReference type="RefSeq" id="XP_014484961.1"/>
    </source>
</evidence>
<dbReference type="AlphaFoldDB" id="A0A6P3Y2A2"/>
<dbReference type="SUPFAM" id="SSF88723">
    <property type="entry name" value="PIN domain-like"/>
    <property type="match status" value="1"/>
</dbReference>
<organism evidence="3 4">
    <name type="scientific">Dinoponera quadriceps</name>
    <name type="common">South American ant</name>
    <dbReference type="NCBI Taxonomy" id="609295"/>
    <lineage>
        <taxon>Eukaryota</taxon>
        <taxon>Metazoa</taxon>
        <taxon>Ecdysozoa</taxon>
        <taxon>Arthropoda</taxon>
        <taxon>Hexapoda</taxon>
        <taxon>Insecta</taxon>
        <taxon>Pterygota</taxon>
        <taxon>Neoptera</taxon>
        <taxon>Endopterygota</taxon>
        <taxon>Hymenoptera</taxon>
        <taxon>Apocrita</taxon>
        <taxon>Aculeata</taxon>
        <taxon>Formicoidea</taxon>
        <taxon>Formicidae</taxon>
        <taxon>Ponerinae</taxon>
        <taxon>Ponerini</taxon>
        <taxon>Dinoponera</taxon>
    </lineage>
</organism>
<dbReference type="OrthoDB" id="548295at2759"/>
<feature type="region of interest" description="Disordered" evidence="1">
    <location>
        <begin position="304"/>
        <end position="327"/>
    </location>
</feature>
<reference evidence="4 5" key="1">
    <citation type="submission" date="2025-04" db="UniProtKB">
        <authorList>
            <consortium name="RefSeq"/>
        </authorList>
    </citation>
    <scope>IDENTIFICATION</scope>
</reference>
<dbReference type="SMART" id="SM00670">
    <property type="entry name" value="PINc"/>
    <property type="match status" value="1"/>
</dbReference>
<dbReference type="KEGG" id="dqu:106749743"/>
<dbReference type="CDD" id="cd00201">
    <property type="entry name" value="WW"/>
    <property type="match status" value="1"/>
</dbReference>
<dbReference type="PANTHER" id="PTHR16161">
    <property type="entry name" value="TRANSCRIPTIONAL PROTEIN SWT1"/>
    <property type="match status" value="1"/>
</dbReference>
<dbReference type="InterPro" id="IPR036020">
    <property type="entry name" value="WW_dom_sf"/>
</dbReference>
<dbReference type="InterPro" id="IPR052626">
    <property type="entry name" value="SWT1_Regulator"/>
</dbReference>
<dbReference type="InterPro" id="IPR029060">
    <property type="entry name" value="PIN-like_dom_sf"/>
</dbReference>
<feature type="compositionally biased region" description="Low complexity" evidence="1">
    <location>
        <begin position="227"/>
        <end position="236"/>
    </location>
</feature>
<dbReference type="GO" id="GO:0005634">
    <property type="term" value="C:nucleus"/>
    <property type="evidence" value="ECO:0007669"/>
    <property type="project" value="TreeGrafter"/>
</dbReference>
<protein>
    <submittedName>
        <fullName evidence="4 5">Transcriptional protein SWT1 isoform X1</fullName>
    </submittedName>
</protein>
<keyword evidence="3" id="KW-1185">Reference proteome</keyword>
<dbReference type="CDD" id="cd18727">
    <property type="entry name" value="PIN_Swt1-like"/>
    <property type="match status" value="1"/>
</dbReference>
<feature type="compositionally biased region" description="Basic and acidic residues" evidence="1">
    <location>
        <begin position="56"/>
        <end position="77"/>
    </location>
</feature>
<dbReference type="PANTHER" id="PTHR16161:SF0">
    <property type="entry name" value="TRANSCRIPTIONAL PROTEIN SWT1"/>
    <property type="match status" value="1"/>
</dbReference>
<evidence type="ECO:0000259" key="2">
    <source>
        <dbReference type="PROSITE" id="PS50020"/>
    </source>
</evidence>
<evidence type="ECO:0000256" key="1">
    <source>
        <dbReference type="SAM" id="MobiDB-lite"/>
    </source>
</evidence>
<name>A0A6P3Y2A2_DINQU</name>
<feature type="domain" description="WW" evidence="2">
    <location>
        <begin position="4"/>
        <end position="39"/>
    </location>
</feature>
<evidence type="ECO:0000313" key="4">
    <source>
        <dbReference type="RefSeq" id="XP_014484960.1"/>
    </source>
</evidence>
<evidence type="ECO:0000313" key="3">
    <source>
        <dbReference type="Proteomes" id="UP000515204"/>
    </source>
</evidence>
<dbReference type="CTD" id="54823"/>
<dbReference type="Proteomes" id="UP000515204">
    <property type="component" value="Unplaced"/>
</dbReference>
<dbReference type="InterPro" id="IPR002716">
    <property type="entry name" value="PIN_dom"/>
</dbReference>
<dbReference type="Gene3D" id="2.20.70.10">
    <property type="match status" value="1"/>
</dbReference>
<sequence length="968" mass="111658">MKKCKLPKNWIVVNSKSHPDRIYYFNVKTKQSMWKEPMLEQASDKSLEHVRKRRKNYDEGEERSRAKTPEGDSAGDKILDQQQSLSNKWHFQITEKTVEDKRSNQTKGNLAQDRMQKIKKLLSHKMQNYKEDNCSVIAKKPSERLHKYRSVLCLEENDTPQMKALREKILQRKLEKPAVRSKPSIKNQEHSLNPLLSKKSSEPTENNKTTVLSSKRSHSELTEDNDTSSSSRNTSSMLSGYSKAMTSLGKNDNRTILTPQMRVLYEKIQKNASTFDTNKKAKGDSKGKQELKIMKQTLVETPGEQEKNMPNRRSDWNKHDVKQKRNSQTIKNVAQDRMQKLRKSLSQEMQNHTDDCVTEVPSEILNKTFPFSYDGGNIASMSIHKNAEVRLKRLHNRVLKETVYGRNSTLSNNELQRQQNNEPDIGIATKNKLMKETNREVLYEEMDWEPMKDEEIALEIEVVRAQLNDKNCVNVLSNCPLENTVLTHPSESKEKGPLYIVIDTNVFLSNLEIIEQARDTAFKNYPRPFIVVPWTVIRELDYLKDDKSRSEALRTKARKAISFINDHFASKHPRIVGQTREQAATSKENFCLDCPDDEILQCCLQIRNLKKDVVLLSYDKNLCTKAMIHCITTLGRNDPLEKLDDFDTYDKIMNPLSNNIQHSIVSEELTYADELFEDAKVVMKGLASTIIVKQMEEIYGSEWATYVIIKPPWTVVTALKCIVKHWIAAINGSFQRHVEPTARELLEIFERLPVGGRKLQDVECILEKCSDLIQGINTDKHYELMVQSFNAITELKKKCLKYIAELDRKKLHDKIGIVEDARIQEQKTEKTLQSFKQIYSYARDLCGTMANIAGKVFPLNYNPINPPLSQATVKRLQPDISKKVTNLSHNLNKLLVQAENNSIKYQTLVNLQQDLNAFLVYVETLPNDLGLLDIFYCVTLREEVLKIGLRQLQDLGTHYRALYLNLCT</sequence>
<dbReference type="Pfam" id="PF13638">
    <property type="entry name" value="PIN_4"/>
    <property type="match status" value="1"/>
</dbReference>
<dbReference type="InterPro" id="IPR001202">
    <property type="entry name" value="WW_dom"/>
</dbReference>
<dbReference type="GeneID" id="106749743"/>
<dbReference type="RefSeq" id="XP_014484961.1">
    <property type="nucleotide sequence ID" value="XM_014629475.1"/>
</dbReference>
<feature type="compositionally biased region" description="Polar residues" evidence="1">
    <location>
        <begin position="203"/>
        <end position="214"/>
    </location>
</feature>
<accession>A0A6P3Y2A2</accession>
<dbReference type="PROSITE" id="PS50020">
    <property type="entry name" value="WW_DOMAIN_2"/>
    <property type="match status" value="1"/>
</dbReference>
<dbReference type="RefSeq" id="XP_014484960.1">
    <property type="nucleotide sequence ID" value="XM_014629474.1"/>
</dbReference>
<dbReference type="SUPFAM" id="SSF51045">
    <property type="entry name" value="WW domain"/>
    <property type="match status" value="1"/>
</dbReference>
<feature type="compositionally biased region" description="Basic and acidic residues" evidence="1">
    <location>
        <begin position="304"/>
        <end position="320"/>
    </location>
</feature>